<dbReference type="RefSeq" id="WP_014128839.1">
    <property type="nucleotide sequence ID" value="NC_016077.1"/>
</dbReference>
<dbReference type="KEGG" id="ain:Acin_1829"/>
<name>G4Q3X4_ACIIR</name>
<gene>
    <name evidence="1" type="ordered locus">Acin_1829</name>
</gene>
<sequence>MYGYITDVDICNLALNYLGKGSIESLDERSELARTCKLHYDRYRRMALTATTWGFALKTQPLRKLDIEIPGYKAIYEYPDTALELVRVYEKEEAERKMDYRNSFYLQQGPDGGRVLCTNEDLKNPYVDLIEDVEDPTLFTDGFIEALSHYLAYGMAQALTGSESKAQTEMQYYNMSLQQEAFRNERERKREPHWPTRYFDGRF</sequence>
<proteinExistence type="predicted"/>
<keyword evidence="2" id="KW-1185">Reference proteome</keyword>
<dbReference type="InParanoid" id="G4Q3X4"/>
<organism evidence="1 2">
    <name type="scientific">Acidaminococcus intestini (strain RyC-MR95)</name>
    <dbReference type="NCBI Taxonomy" id="568816"/>
    <lineage>
        <taxon>Bacteria</taxon>
        <taxon>Bacillati</taxon>
        <taxon>Bacillota</taxon>
        <taxon>Negativicutes</taxon>
        <taxon>Acidaminococcales</taxon>
        <taxon>Acidaminococcaceae</taxon>
        <taxon>Acidaminococcus</taxon>
    </lineage>
</organism>
<protein>
    <submittedName>
        <fullName evidence="1">Uncharacterized protein</fullName>
    </submittedName>
</protein>
<dbReference type="Proteomes" id="UP000007093">
    <property type="component" value="Chromosome"/>
</dbReference>
<dbReference type="PATRIC" id="fig|568816.4.peg.1776"/>
<dbReference type="EMBL" id="CP003058">
    <property type="protein sequence ID" value="AEQ23040.1"/>
    <property type="molecule type" value="Genomic_DNA"/>
</dbReference>
<evidence type="ECO:0000313" key="1">
    <source>
        <dbReference type="EMBL" id="AEQ23040.1"/>
    </source>
</evidence>
<reference evidence="1 2" key="1">
    <citation type="journal article" date="2011" name="J. Bacteriol.">
        <title>Complete genome sequence of Acidaminococcus intestini RYC-MR95, a Gram-negative bacterium from the phylum Firmicutes.</title>
        <authorList>
            <person name="D'Auria G."/>
            <person name="Galan J.C."/>
            <person name="Rodriguez-Alcayna M."/>
            <person name="Moya A."/>
            <person name="Baquero F."/>
            <person name="Latorre A."/>
        </authorList>
    </citation>
    <scope>NUCLEOTIDE SEQUENCE [LARGE SCALE GENOMIC DNA]</scope>
    <source>
        <strain evidence="1 2">RyC-MR95</strain>
    </source>
</reference>
<dbReference type="eggNOG" id="ENOG5032V6V">
    <property type="taxonomic scope" value="Bacteria"/>
</dbReference>
<dbReference type="HOGENOM" id="CLU_098962_0_0_9"/>
<accession>G4Q3X4</accession>
<evidence type="ECO:0000313" key="2">
    <source>
        <dbReference type="Proteomes" id="UP000007093"/>
    </source>
</evidence>
<dbReference type="STRING" id="568816.Acin_1829"/>
<dbReference type="AlphaFoldDB" id="G4Q3X4"/>